<dbReference type="InterPro" id="IPR005184">
    <property type="entry name" value="DUF306_Meta_HslJ"/>
</dbReference>
<keyword evidence="3" id="KW-1185">Reference proteome</keyword>
<gene>
    <name evidence="2" type="ORF">CDA63_01290</name>
</gene>
<dbReference type="Gene3D" id="2.40.128.270">
    <property type="match status" value="1"/>
</dbReference>
<dbReference type="PANTHER" id="PTHR35535:SF1">
    <property type="entry name" value="HEAT SHOCK PROTEIN HSLJ"/>
    <property type="match status" value="1"/>
</dbReference>
<organism evidence="2 3">
    <name type="scientific">Hymenobacter amundsenii</name>
    <dbReference type="NCBI Taxonomy" id="2006685"/>
    <lineage>
        <taxon>Bacteria</taxon>
        <taxon>Pseudomonadati</taxon>
        <taxon>Bacteroidota</taxon>
        <taxon>Cytophagia</taxon>
        <taxon>Cytophagales</taxon>
        <taxon>Hymenobacteraceae</taxon>
        <taxon>Hymenobacter</taxon>
    </lineage>
</organism>
<evidence type="ECO:0000313" key="3">
    <source>
        <dbReference type="Proteomes" id="UP000197277"/>
    </source>
</evidence>
<dbReference type="PROSITE" id="PS51257">
    <property type="entry name" value="PROKAR_LIPOPROTEIN"/>
    <property type="match status" value="1"/>
</dbReference>
<proteinExistence type="predicted"/>
<name>A0A246FQJ7_9BACT</name>
<comment type="caution">
    <text evidence="2">The sequence shown here is derived from an EMBL/GenBank/DDBJ whole genome shotgun (WGS) entry which is preliminary data.</text>
</comment>
<protein>
    <recommendedName>
        <fullName evidence="1">DUF306 domain-containing protein</fullName>
    </recommendedName>
</protein>
<dbReference type="InterPro" id="IPR038670">
    <property type="entry name" value="HslJ-like_sf"/>
</dbReference>
<dbReference type="Pfam" id="PF03724">
    <property type="entry name" value="META"/>
    <property type="match status" value="1"/>
</dbReference>
<dbReference type="PANTHER" id="PTHR35535">
    <property type="entry name" value="HEAT SHOCK PROTEIN HSLJ"/>
    <property type="match status" value="1"/>
</dbReference>
<reference evidence="2 3" key="1">
    <citation type="submission" date="2017-06" db="EMBL/GenBank/DDBJ databases">
        <title>Hymenobacter amundsenii sp. nov. isolated from regoliths in Antarctica.</title>
        <authorList>
            <person name="Sedlacek I."/>
            <person name="Kralova S."/>
            <person name="Pantucek R."/>
            <person name="Svec P."/>
            <person name="Holochova P."/>
            <person name="Stankova E."/>
            <person name="Vrbovska V."/>
            <person name="Busse H.-J."/>
        </authorList>
    </citation>
    <scope>NUCLEOTIDE SEQUENCE [LARGE SCALE GENOMIC DNA]</scope>
    <source>
        <strain evidence="2 3">CCM 8682</strain>
    </source>
</reference>
<feature type="domain" description="DUF306" evidence="1">
    <location>
        <begin position="39"/>
        <end position="144"/>
    </location>
</feature>
<dbReference type="EMBL" id="NIRR01000001">
    <property type="protein sequence ID" value="OWP65021.1"/>
    <property type="molecule type" value="Genomic_DNA"/>
</dbReference>
<evidence type="ECO:0000313" key="2">
    <source>
        <dbReference type="EMBL" id="OWP65021.1"/>
    </source>
</evidence>
<sequence>MLLPMPRISYLMLLGATGLLLGGCTKGSEPAPAPVYLLDRQWQLLELQGQPVPATAESRTSLTLSSTNNTNTGLAFCNQYGGGFTMQPGNNALGFSPQASTNSYCSAQPLETRYLELLPQVRRYLISNRHLQLYDAEHEQPVLVFEVGK</sequence>
<dbReference type="Proteomes" id="UP000197277">
    <property type="component" value="Unassembled WGS sequence"/>
</dbReference>
<accession>A0A246FQJ7</accession>
<dbReference type="AlphaFoldDB" id="A0A246FQJ7"/>
<dbReference type="InterPro" id="IPR053147">
    <property type="entry name" value="Hsp_HslJ-like"/>
</dbReference>
<evidence type="ECO:0000259" key="1">
    <source>
        <dbReference type="Pfam" id="PF03724"/>
    </source>
</evidence>